<gene>
    <name evidence="2" type="ORF">LC20_01176</name>
</gene>
<dbReference type="InterPro" id="IPR009826">
    <property type="entry name" value="DNA_circ_N"/>
</dbReference>
<protein>
    <submittedName>
        <fullName evidence="2">Multidrug DMT transporter permease</fullName>
    </submittedName>
</protein>
<proteinExistence type="predicted"/>
<sequence>MSWSDSMLDASFRGVKFDVINTRDSWSRDIAQHEYPYIDGADVQDMGRKARNIRLSALFWGDDYDSRLQSFIAELDKRGAGELIHPIYGSMPNMQIIECQIGHDAENVDYCSVELVFLESKTGNPFFTQDYPTAQADVIFNQVQSLMDAEQSLMDNAMAPLRDAKKLMSKSKALASTALNMLIIFRSEITGFVGNTTDFVQYPGAFMSDLQSAVSLTSINTTSSGASAGSGVSAASAISQTNATMSDWGESHRQLTAIADMPAALVSGEKTAPVEMPAGTSVADIAELIAMVTIVVAGELAQDAADIFSDDEINSLLSPIEIERIANDTREFIQTAIDQHRAQYADATQEISSSPTALGIAWQPVVDGLKDIALAVQQLAANIMTTRPPLIQRQVEGVSNLHLVAHRWYGDYRRAAELQRLNPQLRNPNDLKPGDVLYAYAI</sequence>
<dbReference type="Proteomes" id="UP000230961">
    <property type="component" value="Chromosome"/>
</dbReference>
<evidence type="ECO:0000313" key="2">
    <source>
        <dbReference type="EMBL" id="AHM72430.1"/>
    </source>
</evidence>
<dbReference type="AlphaFoldDB" id="A0A7U4GDG6"/>
<evidence type="ECO:0000259" key="1">
    <source>
        <dbReference type="Pfam" id="PF07157"/>
    </source>
</evidence>
<reference evidence="2 3" key="1">
    <citation type="submission" date="2017-11" db="EMBL/GenBank/DDBJ databases">
        <title>The complete genome sequence and comparative genome analysis of Yersinia enterocolitica strain LC20.</title>
        <authorList>
            <person name="Shi G."/>
            <person name="Su M."/>
            <person name="Liang J."/>
            <person name="Gu W."/>
            <person name="Xiao Y."/>
            <person name="Zhang Z."/>
            <person name="Qiu H."/>
            <person name="Duan R."/>
            <person name="Zhang Z."/>
            <person name="Li Y."/>
            <person name="Zhang X."/>
            <person name="Ling Y."/>
            <person name="Song L."/>
            <person name="Chen M."/>
            <person name="Zhao Y."/>
            <person name="Wu J."/>
            <person name="Jing H."/>
            <person name="Xiao J."/>
            <person name="Wang X."/>
        </authorList>
    </citation>
    <scope>NUCLEOTIDE SEQUENCE [LARGE SCALE GENOMIC DNA]</scope>
    <source>
        <strain evidence="2 3">LC20</strain>
    </source>
</reference>
<name>A0A7U4GDG6_YEREN</name>
<dbReference type="KEGG" id="yel:LC20_01176"/>
<dbReference type="Pfam" id="PF07157">
    <property type="entry name" value="DNA_circ_N"/>
    <property type="match status" value="1"/>
</dbReference>
<dbReference type="EMBL" id="CP007448">
    <property type="protein sequence ID" value="AHM72430.1"/>
    <property type="molecule type" value="Genomic_DNA"/>
</dbReference>
<feature type="domain" description="DNA circulation N-terminal" evidence="1">
    <location>
        <begin position="7"/>
        <end position="92"/>
    </location>
</feature>
<organism evidence="2 3">
    <name type="scientific">Yersinia enterocolitica LC20</name>
    <dbReference type="NCBI Taxonomy" id="1443113"/>
    <lineage>
        <taxon>Bacteria</taxon>
        <taxon>Pseudomonadati</taxon>
        <taxon>Pseudomonadota</taxon>
        <taxon>Gammaproteobacteria</taxon>
        <taxon>Enterobacterales</taxon>
        <taxon>Yersiniaceae</taxon>
        <taxon>Yersinia</taxon>
    </lineage>
</organism>
<evidence type="ECO:0000313" key="3">
    <source>
        <dbReference type="Proteomes" id="UP000230961"/>
    </source>
</evidence>
<accession>A0A7U4GDG6</accession>